<dbReference type="Proteomes" id="UP000298787">
    <property type="component" value="Chromosome 9"/>
</dbReference>
<accession>A0A4U5UMS4</accession>
<dbReference type="AlphaFoldDB" id="A0A4U5UMS4"/>
<sequence length="103" mass="11543">MTEDEELLRNPGEEVRLEVIHSAAADGAVLGGPPQHAVIGARPFCSPEYSPDFYKLGSSIPYSEKRRLLDKQKEMEEVKQLDEWRPTVSIFTTLLDGLNDKAN</sequence>
<organism evidence="1 2">
    <name type="scientific">Collichthys lucidus</name>
    <name type="common">Big head croaker</name>
    <name type="synonym">Sciaena lucida</name>
    <dbReference type="NCBI Taxonomy" id="240159"/>
    <lineage>
        <taxon>Eukaryota</taxon>
        <taxon>Metazoa</taxon>
        <taxon>Chordata</taxon>
        <taxon>Craniata</taxon>
        <taxon>Vertebrata</taxon>
        <taxon>Euteleostomi</taxon>
        <taxon>Actinopterygii</taxon>
        <taxon>Neopterygii</taxon>
        <taxon>Teleostei</taxon>
        <taxon>Neoteleostei</taxon>
        <taxon>Acanthomorphata</taxon>
        <taxon>Eupercaria</taxon>
        <taxon>Sciaenidae</taxon>
        <taxon>Collichthys</taxon>
    </lineage>
</organism>
<keyword evidence="2" id="KW-1185">Reference proteome</keyword>
<evidence type="ECO:0000313" key="1">
    <source>
        <dbReference type="EMBL" id="TKS75661.1"/>
    </source>
</evidence>
<protein>
    <submittedName>
        <fullName evidence="1">Uncharacterized protein</fullName>
    </submittedName>
</protein>
<evidence type="ECO:0000313" key="2">
    <source>
        <dbReference type="Proteomes" id="UP000298787"/>
    </source>
</evidence>
<proteinExistence type="predicted"/>
<dbReference type="STRING" id="240159.A0A4U5UMS4"/>
<reference evidence="1 2" key="1">
    <citation type="submission" date="2019-01" db="EMBL/GenBank/DDBJ databases">
        <title>Genome Assembly of Collichthys lucidus.</title>
        <authorList>
            <person name="Cai M."/>
            <person name="Xiao S."/>
        </authorList>
    </citation>
    <scope>NUCLEOTIDE SEQUENCE [LARGE SCALE GENOMIC DNA]</scope>
    <source>
        <strain evidence="1">JT15FE1705JMU</strain>
        <tissue evidence="1">Muscle</tissue>
    </source>
</reference>
<dbReference type="EMBL" id="CM014086">
    <property type="protein sequence ID" value="TKS75661.1"/>
    <property type="molecule type" value="Genomic_DNA"/>
</dbReference>
<name>A0A4U5UMS4_COLLU</name>
<gene>
    <name evidence="1" type="ORF">D9C73_010178</name>
</gene>